<name>A0AA37SUY3_9BACT</name>
<gene>
    <name evidence="1" type="ORF">GCM10007940_32040</name>
</gene>
<proteinExistence type="predicted"/>
<dbReference type="Proteomes" id="UP001156666">
    <property type="component" value="Unassembled WGS sequence"/>
</dbReference>
<accession>A0AA37SUY3</accession>
<comment type="caution">
    <text evidence="1">The sequence shown here is derived from an EMBL/GenBank/DDBJ whole genome shotgun (WGS) entry which is preliminary data.</text>
</comment>
<evidence type="ECO:0000313" key="2">
    <source>
        <dbReference type="Proteomes" id="UP001156666"/>
    </source>
</evidence>
<protein>
    <submittedName>
        <fullName evidence="1">Uncharacterized protein</fullName>
    </submittedName>
</protein>
<reference evidence="1" key="2">
    <citation type="submission" date="2023-01" db="EMBL/GenBank/DDBJ databases">
        <title>Draft genome sequence of Portibacter lacus strain NBRC 108769.</title>
        <authorList>
            <person name="Sun Q."/>
            <person name="Mori K."/>
        </authorList>
    </citation>
    <scope>NUCLEOTIDE SEQUENCE</scope>
    <source>
        <strain evidence="1">NBRC 108769</strain>
    </source>
</reference>
<dbReference type="AlphaFoldDB" id="A0AA37SUY3"/>
<reference evidence="1" key="1">
    <citation type="journal article" date="2014" name="Int. J. Syst. Evol. Microbiol.">
        <title>Complete genome sequence of Corynebacterium casei LMG S-19264T (=DSM 44701T), isolated from a smear-ripened cheese.</title>
        <authorList>
            <consortium name="US DOE Joint Genome Institute (JGI-PGF)"/>
            <person name="Walter F."/>
            <person name="Albersmeier A."/>
            <person name="Kalinowski J."/>
            <person name="Ruckert C."/>
        </authorList>
    </citation>
    <scope>NUCLEOTIDE SEQUENCE</scope>
    <source>
        <strain evidence="1">NBRC 108769</strain>
    </source>
</reference>
<dbReference type="EMBL" id="BSOH01000021">
    <property type="protein sequence ID" value="GLR18588.1"/>
    <property type="molecule type" value="Genomic_DNA"/>
</dbReference>
<evidence type="ECO:0000313" key="1">
    <source>
        <dbReference type="EMBL" id="GLR18588.1"/>
    </source>
</evidence>
<dbReference type="RefSeq" id="WP_235294288.1">
    <property type="nucleotide sequence ID" value="NZ_BSOH01000021.1"/>
</dbReference>
<keyword evidence="2" id="KW-1185">Reference proteome</keyword>
<sequence length="58" mass="6778">MPKKMKKKGKPIVHEELEGFDIKVNEFGQIQGNFEIEELNDFLDKNVADKKLNKSEEE</sequence>
<organism evidence="1 2">
    <name type="scientific">Portibacter lacus</name>
    <dbReference type="NCBI Taxonomy" id="1099794"/>
    <lineage>
        <taxon>Bacteria</taxon>
        <taxon>Pseudomonadati</taxon>
        <taxon>Bacteroidota</taxon>
        <taxon>Saprospiria</taxon>
        <taxon>Saprospirales</taxon>
        <taxon>Haliscomenobacteraceae</taxon>
        <taxon>Portibacter</taxon>
    </lineage>
</organism>